<dbReference type="RefSeq" id="WP_184239912.1">
    <property type="nucleotide sequence ID" value="NZ_JACHMJ010000001.1"/>
</dbReference>
<dbReference type="SUPFAM" id="SSF54427">
    <property type="entry name" value="NTF2-like"/>
    <property type="match status" value="1"/>
</dbReference>
<dbReference type="InterPro" id="IPR032710">
    <property type="entry name" value="NTF2-like_dom_sf"/>
</dbReference>
<organism evidence="2 3">
    <name type="scientific">Conyzicola lurida</name>
    <dbReference type="NCBI Taxonomy" id="1172621"/>
    <lineage>
        <taxon>Bacteria</taxon>
        <taxon>Bacillati</taxon>
        <taxon>Actinomycetota</taxon>
        <taxon>Actinomycetes</taxon>
        <taxon>Micrococcales</taxon>
        <taxon>Microbacteriaceae</taxon>
        <taxon>Conyzicola</taxon>
    </lineage>
</organism>
<dbReference type="Pfam" id="PF12680">
    <property type="entry name" value="SnoaL_2"/>
    <property type="match status" value="1"/>
</dbReference>
<dbReference type="EMBL" id="JACHMJ010000001">
    <property type="protein sequence ID" value="MBB5845101.1"/>
    <property type="molecule type" value="Genomic_DNA"/>
</dbReference>
<protein>
    <recommendedName>
        <fullName evidence="1">SnoaL-like domain-containing protein</fullName>
    </recommendedName>
</protein>
<proteinExistence type="predicted"/>
<dbReference type="AlphaFoldDB" id="A0A841ATI3"/>
<keyword evidence="3" id="KW-1185">Reference proteome</keyword>
<dbReference type="Proteomes" id="UP000536685">
    <property type="component" value="Unassembled WGS sequence"/>
</dbReference>
<dbReference type="InterPro" id="IPR037401">
    <property type="entry name" value="SnoaL-like"/>
</dbReference>
<feature type="domain" description="SnoaL-like" evidence="1">
    <location>
        <begin position="12"/>
        <end position="102"/>
    </location>
</feature>
<gene>
    <name evidence="2" type="ORF">HD599_003424</name>
</gene>
<comment type="caution">
    <text evidence="2">The sequence shown here is derived from an EMBL/GenBank/DDBJ whole genome shotgun (WGS) entry which is preliminary data.</text>
</comment>
<evidence type="ECO:0000313" key="3">
    <source>
        <dbReference type="Proteomes" id="UP000536685"/>
    </source>
</evidence>
<evidence type="ECO:0000313" key="2">
    <source>
        <dbReference type="EMBL" id="MBB5845101.1"/>
    </source>
</evidence>
<name>A0A841ATI3_9MICO</name>
<accession>A0A841ATI3</accession>
<dbReference type="Gene3D" id="3.10.450.50">
    <property type="match status" value="1"/>
</dbReference>
<evidence type="ECO:0000259" key="1">
    <source>
        <dbReference type="Pfam" id="PF12680"/>
    </source>
</evidence>
<reference evidence="2 3" key="1">
    <citation type="submission" date="2020-08" db="EMBL/GenBank/DDBJ databases">
        <title>Sequencing the genomes of 1000 actinobacteria strains.</title>
        <authorList>
            <person name="Klenk H.-P."/>
        </authorList>
    </citation>
    <scope>NUCLEOTIDE SEQUENCE [LARGE SCALE GENOMIC DNA]</scope>
    <source>
        <strain evidence="2 3">DSM 105784</strain>
    </source>
</reference>
<sequence length="119" mass="13427">MTTETDVTAWMEGYLAAWTTNDPDDIGALFTDNAVYYTRPYGGAVFQGKDAIVAGWLEHLDESGTWTFDWHLLGIAGDRVFVRGVTEYADFPDYDNLWVITLTDDGRASEFTEWAVARE</sequence>